<evidence type="ECO:0000313" key="1">
    <source>
        <dbReference type="EMBL" id="KAH7908886.1"/>
    </source>
</evidence>
<protein>
    <submittedName>
        <fullName evidence="1">Uncharacterized protein</fullName>
    </submittedName>
</protein>
<sequence length="500" mass="55700">MPAERSRGTKRNGADGMCFSIVLAADKKMPIRFPIDKKIGAQLTWTAPVEPSSHQSIAFAPNVTPVTFNDPPPTVDTAFEPILFPSPTAECSTRRPAHSKKRPDDHIPRPPNAFILFRSSFIKSQHVSTEVETNHSTLSKIIGLTWQNMPHDERQIWHAKAKKALEEHKRKFPQYAFRPSHTKAKGGTEKRKVREVEPKDMKRCAKIAELLVEGKKGQELDAAIQEFDRTHVPEVVTRFEAPITARTYRRSSSAPIDDPNAKKPFLTTLPAPRRIRSTSSQPSLLQQPTSAKVEEIPQHAPIALPETFFDFAESPSFVPSQGYAFPQKSQPSFELDPFLFDVTFSDSISPVTSQFASYPCSPNDTRVPSPALSVDTSYTSDWTAASSPFTSLPATPQSHSLPSPAFEQTCLPSDDPFTMSSYSMNGYVPNGQHYELQCVPDYSSTMHVYGHTHTMDGPIYTQPDYSSFSKEQYTSFEPAKTELAGVDMDFSAFMSSLPAY</sequence>
<comment type="caution">
    <text evidence="1">The sequence shown here is derived from an EMBL/GenBank/DDBJ whole genome shotgun (WGS) entry which is preliminary data.</text>
</comment>
<keyword evidence="2" id="KW-1185">Reference proteome</keyword>
<name>A0ACB8A5Z8_9AGAM</name>
<gene>
    <name evidence="1" type="ORF">BJ138DRAFT_1156566</name>
</gene>
<reference evidence="1" key="1">
    <citation type="journal article" date="2021" name="New Phytol.">
        <title>Evolutionary innovations through gain and loss of genes in the ectomycorrhizal Boletales.</title>
        <authorList>
            <person name="Wu G."/>
            <person name="Miyauchi S."/>
            <person name="Morin E."/>
            <person name="Kuo A."/>
            <person name="Drula E."/>
            <person name="Varga T."/>
            <person name="Kohler A."/>
            <person name="Feng B."/>
            <person name="Cao Y."/>
            <person name="Lipzen A."/>
            <person name="Daum C."/>
            <person name="Hundley H."/>
            <person name="Pangilinan J."/>
            <person name="Johnson J."/>
            <person name="Barry K."/>
            <person name="LaButti K."/>
            <person name="Ng V."/>
            <person name="Ahrendt S."/>
            <person name="Min B."/>
            <person name="Choi I.G."/>
            <person name="Park H."/>
            <person name="Plett J.M."/>
            <person name="Magnuson J."/>
            <person name="Spatafora J.W."/>
            <person name="Nagy L.G."/>
            <person name="Henrissat B."/>
            <person name="Grigoriev I.V."/>
            <person name="Yang Z.L."/>
            <person name="Xu J."/>
            <person name="Martin F.M."/>
        </authorList>
    </citation>
    <scope>NUCLEOTIDE SEQUENCE</scope>
    <source>
        <strain evidence="1">ATCC 28755</strain>
    </source>
</reference>
<dbReference type="Proteomes" id="UP000790377">
    <property type="component" value="Unassembled WGS sequence"/>
</dbReference>
<evidence type="ECO:0000313" key="2">
    <source>
        <dbReference type="Proteomes" id="UP000790377"/>
    </source>
</evidence>
<organism evidence="1 2">
    <name type="scientific">Hygrophoropsis aurantiaca</name>
    <dbReference type="NCBI Taxonomy" id="72124"/>
    <lineage>
        <taxon>Eukaryota</taxon>
        <taxon>Fungi</taxon>
        <taxon>Dikarya</taxon>
        <taxon>Basidiomycota</taxon>
        <taxon>Agaricomycotina</taxon>
        <taxon>Agaricomycetes</taxon>
        <taxon>Agaricomycetidae</taxon>
        <taxon>Boletales</taxon>
        <taxon>Coniophorineae</taxon>
        <taxon>Hygrophoropsidaceae</taxon>
        <taxon>Hygrophoropsis</taxon>
    </lineage>
</organism>
<proteinExistence type="predicted"/>
<dbReference type="EMBL" id="MU267791">
    <property type="protein sequence ID" value="KAH7908886.1"/>
    <property type="molecule type" value="Genomic_DNA"/>
</dbReference>
<accession>A0ACB8A5Z8</accession>